<evidence type="ECO:0000256" key="2">
    <source>
        <dbReference type="ARBA" id="ARBA00022840"/>
    </source>
</evidence>
<dbReference type="Proteomes" id="UP001597458">
    <property type="component" value="Unassembled WGS sequence"/>
</dbReference>
<organism evidence="4 5">
    <name type="scientific">Terrilactibacillus laevilacticus</name>
    <dbReference type="NCBI Taxonomy" id="1380157"/>
    <lineage>
        <taxon>Bacteria</taxon>
        <taxon>Bacillati</taxon>
        <taxon>Bacillota</taxon>
        <taxon>Bacilli</taxon>
        <taxon>Bacillales</taxon>
        <taxon>Bacillaceae</taxon>
        <taxon>Terrilactibacillus</taxon>
    </lineage>
</organism>
<keyword evidence="2" id="KW-0067">ATP-binding</keyword>
<dbReference type="SUPFAM" id="SSF52540">
    <property type="entry name" value="P-loop containing nucleoside triphosphate hydrolases"/>
    <property type="match status" value="1"/>
</dbReference>
<evidence type="ECO:0000313" key="5">
    <source>
        <dbReference type="Proteomes" id="UP001597458"/>
    </source>
</evidence>
<feature type="domain" description="AAA+ ATPase" evidence="3">
    <location>
        <begin position="141"/>
        <end position="285"/>
    </location>
</feature>
<name>A0ABW5PTQ8_9BACI</name>
<dbReference type="InterPro" id="IPR014217">
    <property type="entry name" value="Spore_III_AA"/>
</dbReference>
<dbReference type="EMBL" id="JBHUMR010000014">
    <property type="protein sequence ID" value="MFD2618335.1"/>
    <property type="molecule type" value="Genomic_DNA"/>
</dbReference>
<dbReference type="PANTHER" id="PTHR20953:SF3">
    <property type="entry name" value="P-LOOP CONTAINING NUCLEOSIDE TRIPHOSPHATE HYDROLASES SUPERFAMILY PROTEIN"/>
    <property type="match status" value="1"/>
</dbReference>
<evidence type="ECO:0000259" key="3">
    <source>
        <dbReference type="SMART" id="SM00382"/>
    </source>
</evidence>
<dbReference type="InterPro" id="IPR003593">
    <property type="entry name" value="AAA+_ATPase"/>
</dbReference>
<comment type="caution">
    <text evidence="4">The sequence shown here is derived from an EMBL/GenBank/DDBJ whole genome shotgun (WGS) entry which is preliminary data.</text>
</comment>
<evidence type="ECO:0000313" key="4">
    <source>
        <dbReference type="EMBL" id="MFD2618335.1"/>
    </source>
</evidence>
<dbReference type="RefSeq" id="WP_141191403.1">
    <property type="nucleotide sequence ID" value="NZ_JBHUMR010000014.1"/>
</dbReference>
<dbReference type="SMART" id="SM00382">
    <property type="entry name" value="AAA"/>
    <property type="match status" value="1"/>
</dbReference>
<gene>
    <name evidence="4" type="primary">spoIIIAA</name>
    <name evidence="4" type="ORF">ACFSTF_13575</name>
</gene>
<dbReference type="Gene3D" id="3.40.50.300">
    <property type="entry name" value="P-loop containing nucleotide triphosphate hydrolases"/>
    <property type="match status" value="1"/>
</dbReference>
<reference evidence="5" key="1">
    <citation type="journal article" date="2019" name="Int. J. Syst. Evol. Microbiol.">
        <title>The Global Catalogue of Microorganisms (GCM) 10K type strain sequencing project: providing services to taxonomists for standard genome sequencing and annotation.</title>
        <authorList>
            <consortium name="The Broad Institute Genomics Platform"/>
            <consortium name="The Broad Institute Genome Sequencing Center for Infectious Disease"/>
            <person name="Wu L."/>
            <person name="Ma J."/>
        </authorList>
    </citation>
    <scope>NUCLEOTIDE SEQUENCE [LARGE SCALE GENOMIC DNA]</scope>
    <source>
        <strain evidence="5">TISTR 2241</strain>
    </source>
</reference>
<dbReference type="InterPro" id="IPR027417">
    <property type="entry name" value="P-loop_NTPase"/>
</dbReference>
<dbReference type="PANTHER" id="PTHR20953">
    <property type="entry name" value="KINASE-RELATED"/>
    <property type="match status" value="1"/>
</dbReference>
<proteinExistence type="predicted"/>
<keyword evidence="5" id="KW-1185">Reference proteome</keyword>
<evidence type="ECO:0000256" key="1">
    <source>
        <dbReference type="ARBA" id="ARBA00022741"/>
    </source>
</evidence>
<sequence>MKEVLRILPQSIQQIFLKLPEKEIQHIEEIRCRIGQPLELVTSDNYFLRGSRQFPVFNEKEAEDMLQKLSNYSLYTLEEELKRGYITIQGGHRVGLSGRVITEQGHVRRIRDVSSFNIRIAREIIGVATPLIPYLNNKEKRWKSTLIIGSPRTGKTTLLRDLARIISEGCQESSIPPRKVGIIDERSEIAGCIRGIPQNQLGSHVDVLDACPKAEGMMMMIRSMSPHVLIVDEIGRKEDSEALIEAMNAGVSVIATIHANGYEQVSRRPMMKTLLREKVFDRFIEVTSFPKKKQTRMGRITDIRDENGLSLLHVKEF</sequence>
<accession>A0ABW5PTQ8</accession>
<dbReference type="NCBIfam" id="TIGR02858">
    <property type="entry name" value="spore_III_AA"/>
    <property type="match status" value="1"/>
</dbReference>
<keyword evidence="1" id="KW-0547">Nucleotide-binding</keyword>
<protein>
    <submittedName>
        <fullName evidence="4">Stage III sporulation protein AA</fullName>
    </submittedName>
</protein>
<dbReference type="InterPro" id="IPR045735">
    <property type="entry name" value="Spore_III_AA_AAA+_ATPase"/>
</dbReference>
<dbReference type="Pfam" id="PF19568">
    <property type="entry name" value="Spore_III_AA"/>
    <property type="match status" value="1"/>
</dbReference>